<evidence type="ECO:0000313" key="1">
    <source>
        <dbReference type="EMBL" id="MBK0330844.1"/>
    </source>
</evidence>
<comment type="caution">
    <text evidence="1">The sequence shown here is derived from an EMBL/GenBank/DDBJ whole genome shotgun (WGS) entry which is preliminary data.</text>
</comment>
<dbReference type="SUPFAM" id="SSF53254">
    <property type="entry name" value="Phosphoglycerate mutase-like"/>
    <property type="match status" value="1"/>
</dbReference>
<dbReference type="Pfam" id="PF00300">
    <property type="entry name" value="His_Phos_1"/>
    <property type="match status" value="1"/>
</dbReference>
<dbReference type="EMBL" id="JAEDAJ010000002">
    <property type="protein sequence ID" value="MBK0330844.1"/>
    <property type="molecule type" value="Genomic_DNA"/>
</dbReference>
<organism evidence="1 2">
    <name type="scientific">Brachybacterium halotolerans</name>
    <dbReference type="NCBI Taxonomy" id="2795215"/>
    <lineage>
        <taxon>Bacteria</taxon>
        <taxon>Bacillati</taxon>
        <taxon>Actinomycetota</taxon>
        <taxon>Actinomycetes</taxon>
        <taxon>Micrococcales</taxon>
        <taxon>Dermabacteraceae</taxon>
        <taxon>Brachybacterium</taxon>
    </lineage>
</organism>
<dbReference type="Proteomes" id="UP000612352">
    <property type="component" value="Unassembled WGS sequence"/>
</dbReference>
<dbReference type="InterPro" id="IPR029033">
    <property type="entry name" value="His_PPase_superfam"/>
</dbReference>
<dbReference type="PANTHER" id="PTHR48100">
    <property type="entry name" value="BROAD-SPECIFICITY PHOSPHATASE YOR283W-RELATED"/>
    <property type="match status" value="1"/>
</dbReference>
<reference evidence="1 2" key="1">
    <citation type="submission" date="2020-12" db="EMBL/GenBank/DDBJ databases">
        <title>Brachybacterium sp. MASK1Z-5, whole genome shotgun sequence.</title>
        <authorList>
            <person name="Tuo L."/>
        </authorList>
    </citation>
    <scope>NUCLEOTIDE SEQUENCE [LARGE SCALE GENOMIC DNA]</scope>
    <source>
        <strain evidence="1 2">MASK1Z-5</strain>
    </source>
</reference>
<dbReference type="PANTHER" id="PTHR48100:SF62">
    <property type="entry name" value="GLUCOSYL-3-PHOSPHOGLYCERATE PHOSPHATASE"/>
    <property type="match status" value="1"/>
</dbReference>
<dbReference type="InterPro" id="IPR013078">
    <property type="entry name" value="His_Pase_superF_clade-1"/>
</dbReference>
<gene>
    <name evidence="1" type="ORF">I8D64_05450</name>
</gene>
<dbReference type="CDD" id="cd07067">
    <property type="entry name" value="HP_PGM_like"/>
    <property type="match status" value="1"/>
</dbReference>
<dbReference type="InterPro" id="IPR050275">
    <property type="entry name" value="PGM_Phosphatase"/>
</dbReference>
<keyword evidence="2" id="KW-1185">Reference proteome</keyword>
<name>A0ABS1B879_9MICO</name>
<proteinExistence type="predicted"/>
<accession>A0ABS1B879</accession>
<sequence length="198" mass="21016">MLLLQHGEKRRTAGDPVLTSRGRAQAEAAARLLTRLHPVALVSSPLARARETIAPLSDALGLDVDIDLRLRERMNLDAGESVEEFVRAWSRSSTERSWSPPRGRSSCSTARDMMRAVESHAVDGSVVVLATHGGATIDLLRSVLGDDELERRAPALIQQGVPGGAVTSLVPSDGSWAVHTIADDSHVPGGQNSGHAPA</sequence>
<dbReference type="Gene3D" id="3.40.50.1240">
    <property type="entry name" value="Phosphoglycerate mutase-like"/>
    <property type="match status" value="1"/>
</dbReference>
<evidence type="ECO:0000313" key="2">
    <source>
        <dbReference type="Proteomes" id="UP000612352"/>
    </source>
</evidence>
<protein>
    <submittedName>
        <fullName evidence="1">Histidine phosphatase family protein</fullName>
    </submittedName>
</protein>